<reference evidence="13 14" key="1">
    <citation type="submission" date="2018-10" db="EMBL/GenBank/DDBJ databases">
        <authorList>
            <consortium name="Pathogen Informatics"/>
        </authorList>
    </citation>
    <scope>NUCLEOTIDE SEQUENCE [LARGE SCALE GENOMIC DNA]</scope>
</reference>
<dbReference type="PANTHER" id="PTHR48028:SF4">
    <property type="entry name" value="SC35-LIKE SPLICING FACTOR"/>
    <property type="match status" value="1"/>
</dbReference>
<evidence type="ECO:0000313" key="14">
    <source>
        <dbReference type="Proteomes" id="UP000267029"/>
    </source>
</evidence>
<sequence length="161" mass="19360">MSYGRSPPRIDGMVSLKVDNLAYRTTVEDLRRVFTRYGDVGDIYIPRNPFSMDSRGFAFVRYYNDRDADDAIRAMDGRKIDGREIRVQRAMYGRPNSRRRGSLGIHFCFTALKICRRSPSPRRRRSRSYSPRRRSSRDRYDDDDYRREKYRDSRSRSRDRY</sequence>
<dbReference type="PROSITE" id="PS50102">
    <property type="entry name" value="RRM"/>
    <property type="match status" value="1"/>
</dbReference>
<evidence type="ECO:0000256" key="1">
    <source>
        <dbReference type="ARBA" id="ARBA00004123"/>
    </source>
</evidence>
<evidence type="ECO:0000313" key="13">
    <source>
        <dbReference type="EMBL" id="VDD77031.1"/>
    </source>
</evidence>
<name>A0A0R3U850_MESCO</name>
<evidence type="ECO:0000256" key="4">
    <source>
        <dbReference type="ARBA" id="ARBA00022884"/>
    </source>
</evidence>
<evidence type="ECO:0000256" key="10">
    <source>
        <dbReference type="PROSITE-ProRule" id="PRU00176"/>
    </source>
</evidence>
<dbReference type="InterPro" id="IPR051106">
    <property type="entry name" value="RNA-bind/splicing_reg"/>
</dbReference>
<dbReference type="InterPro" id="IPR012677">
    <property type="entry name" value="Nucleotide-bd_a/b_plait_sf"/>
</dbReference>
<gene>
    <name evidence="13" type="ORF">MCOS_LOCUS3034</name>
</gene>
<evidence type="ECO:0000259" key="12">
    <source>
        <dbReference type="PROSITE" id="PS50102"/>
    </source>
</evidence>
<evidence type="ECO:0000256" key="2">
    <source>
        <dbReference type="ARBA" id="ARBA00015058"/>
    </source>
</evidence>
<keyword evidence="3" id="KW-0507">mRNA processing</keyword>
<evidence type="ECO:0000256" key="7">
    <source>
        <dbReference type="ARBA" id="ARBA00029589"/>
    </source>
</evidence>
<protein>
    <recommendedName>
        <fullName evidence="2">Serine/arginine-rich splicing factor 2</fullName>
    </recommendedName>
    <alternativeName>
        <fullName evidence="9">Splicing component, 35 kDa</fullName>
    </alternativeName>
    <alternativeName>
        <fullName evidence="8">Splicing factor SC35</fullName>
    </alternativeName>
    <alternativeName>
        <fullName evidence="7">Splicing factor, arginine/serine-rich 2</fullName>
    </alternativeName>
</protein>
<dbReference type="Gene3D" id="3.30.70.330">
    <property type="match status" value="1"/>
</dbReference>
<dbReference type="SMART" id="SM00360">
    <property type="entry name" value="RRM"/>
    <property type="match status" value="1"/>
</dbReference>
<evidence type="ECO:0000256" key="9">
    <source>
        <dbReference type="ARBA" id="ARBA00032663"/>
    </source>
</evidence>
<evidence type="ECO:0000256" key="8">
    <source>
        <dbReference type="ARBA" id="ARBA00029667"/>
    </source>
</evidence>
<dbReference type="GO" id="GO:0006397">
    <property type="term" value="P:mRNA processing"/>
    <property type="evidence" value="ECO:0007669"/>
    <property type="project" value="UniProtKB-KW"/>
</dbReference>
<dbReference type="GO" id="GO:0003723">
    <property type="term" value="F:RNA binding"/>
    <property type="evidence" value="ECO:0007669"/>
    <property type="project" value="UniProtKB-UniRule"/>
</dbReference>
<evidence type="ECO:0000256" key="6">
    <source>
        <dbReference type="ARBA" id="ARBA00023242"/>
    </source>
</evidence>
<dbReference type="Pfam" id="PF00076">
    <property type="entry name" value="RRM_1"/>
    <property type="match status" value="1"/>
</dbReference>
<dbReference type="GO" id="GO:0005634">
    <property type="term" value="C:nucleus"/>
    <property type="evidence" value="ECO:0007669"/>
    <property type="project" value="UniProtKB-SubCell"/>
</dbReference>
<dbReference type="SUPFAM" id="SSF54928">
    <property type="entry name" value="RNA-binding domain, RBD"/>
    <property type="match status" value="1"/>
</dbReference>
<evidence type="ECO:0000256" key="3">
    <source>
        <dbReference type="ARBA" id="ARBA00022664"/>
    </source>
</evidence>
<feature type="domain" description="RRM" evidence="12">
    <location>
        <begin position="14"/>
        <end position="92"/>
    </location>
</feature>
<evidence type="ECO:0000256" key="11">
    <source>
        <dbReference type="SAM" id="MobiDB-lite"/>
    </source>
</evidence>
<dbReference type="EMBL" id="UXSR01000600">
    <property type="protein sequence ID" value="VDD77031.1"/>
    <property type="molecule type" value="Genomic_DNA"/>
</dbReference>
<dbReference type="AlphaFoldDB" id="A0A0R3U850"/>
<keyword evidence="4 10" id="KW-0694">RNA-binding</keyword>
<dbReference type="PANTHER" id="PTHR48028">
    <property type="entry name" value="GLYCINE-RICH RNA-BINDING PROTEIN RZ1A"/>
    <property type="match status" value="1"/>
</dbReference>
<feature type="compositionally biased region" description="Basic residues" evidence="11">
    <location>
        <begin position="119"/>
        <end position="136"/>
    </location>
</feature>
<evidence type="ECO:0000256" key="5">
    <source>
        <dbReference type="ARBA" id="ARBA00023187"/>
    </source>
</evidence>
<feature type="region of interest" description="Disordered" evidence="11">
    <location>
        <begin position="119"/>
        <end position="161"/>
    </location>
</feature>
<dbReference type="GO" id="GO:0008380">
    <property type="term" value="P:RNA splicing"/>
    <property type="evidence" value="ECO:0007669"/>
    <property type="project" value="UniProtKB-KW"/>
</dbReference>
<keyword evidence="6" id="KW-0539">Nucleus</keyword>
<keyword evidence="5" id="KW-0508">mRNA splicing</keyword>
<dbReference type="Proteomes" id="UP000267029">
    <property type="component" value="Unassembled WGS sequence"/>
</dbReference>
<proteinExistence type="predicted"/>
<dbReference type="STRING" id="53468.A0A0R3U850"/>
<dbReference type="InterPro" id="IPR000504">
    <property type="entry name" value="RRM_dom"/>
</dbReference>
<dbReference type="CDD" id="cd12311">
    <property type="entry name" value="RRM_SRSF2_SRSF8"/>
    <property type="match status" value="1"/>
</dbReference>
<organism evidence="13 14">
    <name type="scientific">Mesocestoides corti</name>
    <name type="common">Flatworm</name>
    <dbReference type="NCBI Taxonomy" id="53468"/>
    <lineage>
        <taxon>Eukaryota</taxon>
        <taxon>Metazoa</taxon>
        <taxon>Spiralia</taxon>
        <taxon>Lophotrochozoa</taxon>
        <taxon>Platyhelminthes</taxon>
        <taxon>Cestoda</taxon>
        <taxon>Eucestoda</taxon>
        <taxon>Cyclophyllidea</taxon>
        <taxon>Mesocestoididae</taxon>
        <taxon>Mesocestoides</taxon>
    </lineage>
</organism>
<dbReference type="OrthoDB" id="8093034at2759"/>
<feature type="compositionally biased region" description="Basic and acidic residues" evidence="11">
    <location>
        <begin position="137"/>
        <end position="161"/>
    </location>
</feature>
<dbReference type="InterPro" id="IPR035979">
    <property type="entry name" value="RBD_domain_sf"/>
</dbReference>
<comment type="subcellular location">
    <subcellularLocation>
        <location evidence="1">Nucleus</location>
    </subcellularLocation>
</comment>
<accession>A0A0R3U850</accession>
<keyword evidence="14" id="KW-1185">Reference proteome</keyword>